<accession>F8QE23</accession>
<proteinExistence type="predicted"/>
<organism evidence="2">
    <name type="scientific">Serpula lacrymans var. lacrymans (strain S7.3)</name>
    <name type="common">Dry rot fungus</name>
    <dbReference type="NCBI Taxonomy" id="936435"/>
    <lineage>
        <taxon>Eukaryota</taxon>
        <taxon>Fungi</taxon>
        <taxon>Dikarya</taxon>
        <taxon>Basidiomycota</taxon>
        <taxon>Agaricomycotina</taxon>
        <taxon>Agaricomycetes</taxon>
        <taxon>Agaricomycetidae</taxon>
        <taxon>Boletales</taxon>
        <taxon>Coniophorineae</taxon>
        <taxon>Serpulaceae</taxon>
        <taxon>Serpula</taxon>
    </lineage>
</organism>
<protein>
    <submittedName>
        <fullName evidence="1">Uncharacterized protein</fullName>
    </submittedName>
</protein>
<dbReference type="HOGENOM" id="CLU_1807393_0_0_1"/>
<dbReference type="OrthoDB" id="2678913at2759"/>
<dbReference type="Proteomes" id="UP000008063">
    <property type="component" value="Unassembled WGS sequence"/>
</dbReference>
<name>F8QE23_SERL3</name>
<evidence type="ECO:0000313" key="2">
    <source>
        <dbReference type="Proteomes" id="UP000008063"/>
    </source>
</evidence>
<gene>
    <name evidence="1" type="ORF">SERLA73DRAFT_78704</name>
</gene>
<reference evidence="2" key="1">
    <citation type="journal article" date="2011" name="Science">
        <title>The plant cell wall-decomposing machinery underlies the functional diversity of forest fungi.</title>
        <authorList>
            <person name="Eastwood D.C."/>
            <person name="Floudas D."/>
            <person name="Binder M."/>
            <person name="Majcherczyk A."/>
            <person name="Schneider P."/>
            <person name="Aerts A."/>
            <person name="Asiegbu F.O."/>
            <person name="Baker S.E."/>
            <person name="Barry K."/>
            <person name="Bendiksby M."/>
            <person name="Blumentritt M."/>
            <person name="Coutinho P.M."/>
            <person name="Cullen D."/>
            <person name="de Vries R.P."/>
            <person name="Gathman A."/>
            <person name="Goodell B."/>
            <person name="Henrissat B."/>
            <person name="Ihrmark K."/>
            <person name="Kauserud H."/>
            <person name="Kohler A."/>
            <person name="LaButti K."/>
            <person name="Lapidus A."/>
            <person name="Lavin J.L."/>
            <person name="Lee Y.-H."/>
            <person name="Lindquist E."/>
            <person name="Lilly W."/>
            <person name="Lucas S."/>
            <person name="Morin E."/>
            <person name="Murat C."/>
            <person name="Oguiza J.A."/>
            <person name="Park J."/>
            <person name="Pisabarro A.G."/>
            <person name="Riley R."/>
            <person name="Rosling A."/>
            <person name="Salamov A."/>
            <person name="Schmidt O."/>
            <person name="Schmutz J."/>
            <person name="Skrede I."/>
            <person name="Stenlid J."/>
            <person name="Wiebenga A."/>
            <person name="Xie X."/>
            <person name="Kuees U."/>
            <person name="Hibbett D.S."/>
            <person name="Hoffmeister D."/>
            <person name="Hoegberg N."/>
            <person name="Martin F."/>
            <person name="Grigoriev I.V."/>
            <person name="Watkinson S.C."/>
        </authorList>
    </citation>
    <scope>NUCLEOTIDE SEQUENCE [LARGE SCALE GENOMIC DNA]</scope>
    <source>
        <strain evidence="2">strain S7.3</strain>
    </source>
</reference>
<dbReference type="STRING" id="936435.F8QE23"/>
<sequence>MLTSALTAGPVNTMGNPILRNYFFPIVTPLLWQQWDHMLCDADALHLFPDVLTGIQDSFCLGFSSTITSTFSPMNHNSSIQNSTFVQQHIAKELKCGHYSPPLNFDLFSHVFGHFCSSLLRVTFNPTFGKDQLIQDHSSSGKT</sequence>
<keyword evidence="2" id="KW-1185">Reference proteome</keyword>
<dbReference type="AlphaFoldDB" id="F8QE23"/>
<dbReference type="InParanoid" id="F8QE23"/>
<dbReference type="EMBL" id="GL945492">
    <property type="protein sequence ID" value="EGN93398.1"/>
    <property type="molecule type" value="Genomic_DNA"/>
</dbReference>
<evidence type="ECO:0000313" key="1">
    <source>
        <dbReference type="EMBL" id="EGN93398.1"/>
    </source>
</evidence>